<dbReference type="EMBL" id="CM045870">
    <property type="protein sequence ID" value="KAI7953775.1"/>
    <property type="molecule type" value="Genomic_DNA"/>
</dbReference>
<reference evidence="1 2" key="3">
    <citation type="journal article" date="2022" name="Microbiol. Spectr.">
        <title>Folding features and dynamics of 3D genome architecture in plant fungal pathogens.</title>
        <authorList>
            <person name="Xia C."/>
        </authorList>
    </citation>
    <scope>NUCLEOTIDE SEQUENCE [LARGE SCALE GENOMIC DNA]</scope>
    <source>
        <strain evidence="1 2">93-210</strain>
    </source>
</reference>
<accession>A0ACC0EHJ0</accession>
<protein>
    <submittedName>
        <fullName evidence="1">Uncharacterized protein</fullName>
    </submittedName>
</protein>
<proteinExistence type="predicted"/>
<comment type="caution">
    <text evidence="1">The sequence shown here is derived from an EMBL/GenBank/DDBJ whole genome shotgun (WGS) entry which is preliminary data.</text>
</comment>
<gene>
    <name evidence="1" type="ORF">MJO28_006322</name>
</gene>
<sequence length="149" mass="16456">MCHALLSFLSIQLESFAESEVQAVESLLSTSQRRLNFPVESGHRTMCYLALQETEGLNASSPDLHQSLMSSKEVTKTDHPVSKKNCLNLNVALDINGEPLVPVSSISKIAPKRILLNLNVAFDIITKTSGKIGPNKKFQKWNQMSQLSC</sequence>
<reference evidence="2" key="2">
    <citation type="journal article" date="2018" name="Mol. Plant Microbe Interact.">
        <title>Genome sequence resources for the wheat stripe rust pathogen (Puccinia striiformis f. sp. tritici) and the barley stripe rust pathogen (Puccinia striiformis f. sp. hordei).</title>
        <authorList>
            <person name="Xia C."/>
            <person name="Wang M."/>
            <person name="Yin C."/>
            <person name="Cornejo O.E."/>
            <person name="Hulbert S.H."/>
            <person name="Chen X."/>
        </authorList>
    </citation>
    <scope>NUCLEOTIDE SEQUENCE [LARGE SCALE GENOMIC DNA]</scope>
    <source>
        <strain evidence="2">93-210</strain>
    </source>
</reference>
<reference evidence="2" key="1">
    <citation type="journal article" date="2018" name="BMC Genomics">
        <title>Genomic insights into host adaptation between the wheat stripe rust pathogen (Puccinia striiformis f. sp. tritici) and the barley stripe rust pathogen (Puccinia striiformis f. sp. hordei).</title>
        <authorList>
            <person name="Xia C."/>
            <person name="Wang M."/>
            <person name="Yin C."/>
            <person name="Cornejo O.E."/>
            <person name="Hulbert S.H."/>
            <person name="Chen X."/>
        </authorList>
    </citation>
    <scope>NUCLEOTIDE SEQUENCE [LARGE SCALE GENOMIC DNA]</scope>
    <source>
        <strain evidence="2">93-210</strain>
    </source>
</reference>
<organism evidence="1 2">
    <name type="scientific">Puccinia striiformis f. sp. tritici</name>
    <dbReference type="NCBI Taxonomy" id="168172"/>
    <lineage>
        <taxon>Eukaryota</taxon>
        <taxon>Fungi</taxon>
        <taxon>Dikarya</taxon>
        <taxon>Basidiomycota</taxon>
        <taxon>Pucciniomycotina</taxon>
        <taxon>Pucciniomycetes</taxon>
        <taxon>Pucciniales</taxon>
        <taxon>Pucciniaceae</taxon>
        <taxon>Puccinia</taxon>
    </lineage>
</organism>
<evidence type="ECO:0000313" key="2">
    <source>
        <dbReference type="Proteomes" id="UP001060170"/>
    </source>
</evidence>
<name>A0ACC0EHJ0_9BASI</name>
<dbReference type="Proteomes" id="UP001060170">
    <property type="component" value="Chromosome 6"/>
</dbReference>
<keyword evidence="2" id="KW-1185">Reference proteome</keyword>
<evidence type="ECO:0000313" key="1">
    <source>
        <dbReference type="EMBL" id="KAI7953775.1"/>
    </source>
</evidence>